<sequence>MNPIVQTIILSASAVRMLPHIALYLLHKKEIDADLLKVQDRKPTVLNLIKACTRERSFRNLFYYRMGEYRSVFISWLLPPERTMTIWCPHIGKGAHLEHSYATYLNAESIGDDFYCLQMVTLGNGKGGRPTIGNDVKIYTGATVFGGIHIGNHVTIGAGAVVFQDIPDGATVVGNPGRIVKQEDKKD</sequence>
<protein>
    <submittedName>
        <fullName evidence="1">Serine acetyltransferase</fullName>
    </submittedName>
</protein>
<dbReference type="AlphaFoldDB" id="A0AAW4N4E6"/>
<name>A0AAW4N4E6_9BACT</name>
<dbReference type="Proteomes" id="UP001196765">
    <property type="component" value="Unassembled WGS sequence"/>
</dbReference>
<organism evidence="1 2">
    <name type="scientific">Segatella copri</name>
    <dbReference type="NCBI Taxonomy" id="165179"/>
    <lineage>
        <taxon>Bacteria</taxon>
        <taxon>Pseudomonadati</taxon>
        <taxon>Bacteroidota</taxon>
        <taxon>Bacteroidia</taxon>
        <taxon>Bacteroidales</taxon>
        <taxon>Prevotellaceae</taxon>
        <taxon>Segatella</taxon>
    </lineage>
</organism>
<evidence type="ECO:0000313" key="1">
    <source>
        <dbReference type="EMBL" id="MBV3387145.1"/>
    </source>
</evidence>
<dbReference type="InterPro" id="IPR001451">
    <property type="entry name" value="Hexapep"/>
</dbReference>
<dbReference type="SUPFAM" id="SSF51161">
    <property type="entry name" value="Trimeric LpxA-like enzymes"/>
    <property type="match status" value="1"/>
</dbReference>
<dbReference type="InterPro" id="IPR011004">
    <property type="entry name" value="Trimer_LpxA-like_sf"/>
</dbReference>
<evidence type="ECO:0000313" key="2">
    <source>
        <dbReference type="Proteomes" id="UP001196765"/>
    </source>
</evidence>
<dbReference type="PANTHER" id="PTHR42811">
    <property type="entry name" value="SERINE ACETYLTRANSFERASE"/>
    <property type="match status" value="1"/>
</dbReference>
<dbReference type="EMBL" id="JAHOEI010000011">
    <property type="protein sequence ID" value="MBV3387145.1"/>
    <property type="molecule type" value="Genomic_DNA"/>
</dbReference>
<dbReference type="RefSeq" id="WP_181993640.1">
    <property type="nucleotide sequence ID" value="NZ_JAHOEI010000011.1"/>
</dbReference>
<comment type="caution">
    <text evidence="1">The sequence shown here is derived from an EMBL/GenBank/DDBJ whole genome shotgun (WGS) entry which is preliminary data.</text>
</comment>
<proteinExistence type="predicted"/>
<reference evidence="1" key="1">
    <citation type="submission" date="2021-06" db="EMBL/GenBank/DDBJ databases">
        <title>Collection of gut derived symbiotic bacterial strains cultured from healthy donors.</title>
        <authorList>
            <person name="Lin H."/>
            <person name="Littmann E."/>
            <person name="Pamer E.G."/>
        </authorList>
    </citation>
    <scope>NUCLEOTIDE SEQUENCE</scope>
    <source>
        <strain evidence="1">MSK.21.74</strain>
    </source>
</reference>
<accession>A0AAW4N4E6</accession>
<gene>
    <name evidence="1" type="ORF">KSW82_05240</name>
</gene>
<dbReference type="Gene3D" id="2.160.10.10">
    <property type="entry name" value="Hexapeptide repeat proteins"/>
    <property type="match status" value="1"/>
</dbReference>
<dbReference type="Pfam" id="PF00132">
    <property type="entry name" value="Hexapep"/>
    <property type="match status" value="1"/>
</dbReference>